<evidence type="ECO:0000313" key="2">
    <source>
        <dbReference type="EMBL" id="MBC3919511.1"/>
    </source>
</evidence>
<keyword evidence="1" id="KW-1133">Transmembrane helix</keyword>
<evidence type="ECO:0000313" key="3">
    <source>
        <dbReference type="Proteomes" id="UP000650424"/>
    </source>
</evidence>
<keyword evidence="3" id="KW-1185">Reference proteome</keyword>
<dbReference type="EMBL" id="JACOGF010000010">
    <property type="protein sequence ID" value="MBC3919511.1"/>
    <property type="molecule type" value="Genomic_DNA"/>
</dbReference>
<feature type="transmembrane region" description="Helical" evidence="1">
    <location>
        <begin position="41"/>
        <end position="64"/>
    </location>
</feature>
<evidence type="ECO:0008006" key="4">
    <source>
        <dbReference type="Google" id="ProtNLM"/>
    </source>
</evidence>
<feature type="transmembrane region" description="Helical" evidence="1">
    <location>
        <begin position="76"/>
        <end position="102"/>
    </location>
</feature>
<organism evidence="2 3">
    <name type="scientific">Undibacterium hunanense</name>
    <dbReference type="NCBI Taxonomy" id="2762292"/>
    <lineage>
        <taxon>Bacteria</taxon>
        <taxon>Pseudomonadati</taxon>
        <taxon>Pseudomonadota</taxon>
        <taxon>Betaproteobacteria</taxon>
        <taxon>Burkholderiales</taxon>
        <taxon>Oxalobacteraceae</taxon>
        <taxon>Undibacterium</taxon>
    </lineage>
</organism>
<protein>
    <recommendedName>
        <fullName evidence="4">Transmembrane protein</fullName>
    </recommendedName>
</protein>
<keyword evidence="1" id="KW-0472">Membrane</keyword>
<name>A0ABR6ZUE8_9BURK</name>
<proteinExistence type="predicted"/>
<dbReference type="RefSeq" id="WP_186948779.1">
    <property type="nucleotide sequence ID" value="NZ_JACOGF010000010.1"/>
</dbReference>
<evidence type="ECO:0000256" key="1">
    <source>
        <dbReference type="SAM" id="Phobius"/>
    </source>
</evidence>
<sequence>MILDIFKKEWFGFIFTPFLSATAVAFIYSSTVRGASNFKNWWIFSLASAYALTFLLAVPIYFLIKRFYVLTFFRVVLLGYLVVLVPSCILNLPISGSLTLIINNHQIISEGRYTEYGLLRMVLYQMEIALAGGFTGAIFWFFVKPSNDLSK</sequence>
<comment type="caution">
    <text evidence="2">The sequence shown here is derived from an EMBL/GenBank/DDBJ whole genome shotgun (WGS) entry which is preliminary data.</text>
</comment>
<gene>
    <name evidence="2" type="ORF">H8L32_18640</name>
</gene>
<dbReference type="Proteomes" id="UP000650424">
    <property type="component" value="Unassembled WGS sequence"/>
</dbReference>
<feature type="transmembrane region" description="Helical" evidence="1">
    <location>
        <begin position="122"/>
        <end position="143"/>
    </location>
</feature>
<feature type="transmembrane region" description="Helical" evidence="1">
    <location>
        <begin position="12"/>
        <end position="29"/>
    </location>
</feature>
<reference evidence="2 3" key="1">
    <citation type="submission" date="2020-08" db="EMBL/GenBank/DDBJ databases">
        <title>Novel species isolated from subtropical streams in China.</title>
        <authorList>
            <person name="Lu H."/>
        </authorList>
    </citation>
    <scope>NUCLEOTIDE SEQUENCE [LARGE SCALE GENOMIC DNA]</scope>
    <source>
        <strain evidence="2 3">CY18W</strain>
    </source>
</reference>
<accession>A0ABR6ZUE8</accession>
<keyword evidence="1" id="KW-0812">Transmembrane</keyword>